<feature type="compositionally biased region" description="Pro residues" evidence="1">
    <location>
        <begin position="109"/>
        <end position="130"/>
    </location>
</feature>
<name>A0A6B9VC32_ARAHY</name>
<proteinExistence type="predicted"/>
<sequence>METGVIFYEFEDPYVYEDPVHHNYFIMGLEPRIRRYALPNRAFQHPLSSPHFDPDAPYDFPLSWLHPDAPGHPFPDDPEHPIPAQPLNEAVPEPIIPDEPELADDYVPVIPPEWDFPPEPIPDFPQPDEPALPDGGDIVAAVDDEEEEDPEIEIEQDEEMDEPHGDSPNGHV</sequence>
<evidence type="ECO:0000313" key="3">
    <source>
        <dbReference type="Proteomes" id="UP000464620"/>
    </source>
</evidence>
<dbReference type="EMBL" id="CP031001">
    <property type="protein sequence ID" value="QHN77832.1"/>
    <property type="molecule type" value="Genomic_DNA"/>
</dbReference>
<protein>
    <submittedName>
        <fullName evidence="2">Uncharacterized protein</fullName>
    </submittedName>
</protein>
<reference evidence="2 3" key="1">
    <citation type="submission" date="2020-01" db="EMBL/GenBank/DDBJ databases">
        <title>Genome sequence of Arachis hypogaea, cultivar Shitouqi.</title>
        <authorList>
            <person name="Zhuang W."/>
            <person name="Chen H."/>
            <person name="Varshney R."/>
            <person name="Wang D."/>
            <person name="Ming R."/>
        </authorList>
    </citation>
    <scope>NUCLEOTIDE SEQUENCE [LARGE SCALE GENOMIC DNA]</scope>
    <source>
        <tissue evidence="2">Young leaf</tissue>
    </source>
</reference>
<dbReference type="Proteomes" id="UP000464620">
    <property type="component" value="Chromosome B09"/>
</dbReference>
<dbReference type="AlphaFoldDB" id="A0A6B9VC32"/>
<organism evidence="2 3">
    <name type="scientific">Arachis hypogaea</name>
    <name type="common">Peanut</name>
    <dbReference type="NCBI Taxonomy" id="3818"/>
    <lineage>
        <taxon>Eukaryota</taxon>
        <taxon>Viridiplantae</taxon>
        <taxon>Streptophyta</taxon>
        <taxon>Embryophyta</taxon>
        <taxon>Tracheophyta</taxon>
        <taxon>Spermatophyta</taxon>
        <taxon>Magnoliopsida</taxon>
        <taxon>eudicotyledons</taxon>
        <taxon>Gunneridae</taxon>
        <taxon>Pentapetalae</taxon>
        <taxon>rosids</taxon>
        <taxon>fabids</taxon>
        <taxon>Fabales</taxon>
        <taxon>Fabaceae</taxon>
        <taxon>Papilionoideae</taxon>
        <taxon>50 kb inversion clade</taxon>
        <taxon>dalbergioids sensu lato</taxon>
        <taxon>Dalbergieae</taxon>
        <taxon>Pterocarpus clade</taxon>
        <taxon>Arachis</taxon>
    </lineage>
</organism>
<evidence type="ECO:0000313" key="2">
    <source>
        <dbReference type="EMBL" id="QHN77832.1"/>
    </source>
</evidence>
<evidence type="ECO:0000256" key="1">
    <source>
        <dbReference type="SAM" id="MobiDB-lite"/>
    </source>
</evidence>
<gene>
    <name evidence="2" type="ORF">DS421_19g656250</name>
</gene>
<feature type="compositionally biased region" description="Acidic residues" evidence="1">
    <location>
        <begin position="142"/>
        <end position="161"/>
    </location>
</feature>
<accession>A0A6B9VC32</accession>
<feature type="region of interest" description="Disordered" evidence="1">
    <location>
        <begin position="68"/>
        <end position="172"/>
    </location>
</feature>